<dbReference type="InterPro" id="IPR058701">
    <property type="entry name" value="PhiTE_072-like"/>
</dbReference>
<proteinExistence type="predicted"/>
<dbReference type="RefSeq" id="WP_083041692.1">
    <property type="nucleotide sequence ID" value="NZ_CP020558.1"/>
</dbReference>
<evidence type="ECO:0000313" key="1">
    <source>
        <dbReference type="EMBL" id="ARF70711.1"/>
    </source>
</evidence>
<dbReference type="Proteomes" id="UP000192727">
    <property type="component" value="Plasmid pPLP3"/>
</dbReference>
<dbReference type="Pfam" id="PF26211">
    <property type="entry name" value="Phage_phiTE_072"/>
    <property type="match status" value="1"/>
</dbReference>
<dbReference type="AlphaFoldDB" id="A0A1V0V038"/>
<geneLocation type="plasmid" evidence="2">
    <name>pplp3</name>
</geneLocation>
<protein>
    <submittedName>
        <fullName evidence="1">Uncharacterized protein</fullName>
    </submittedName>
</protein>
<gene>
    <name evidence="1" type="ORF">B7C51_24880</name>
</gene>
<dbReference type="EMBL" id="CP020558">
    <property type="protein sequence ID" value="ARF70711.1"/>
    <property type="molecule type" value="Genomic_DNA"/>
</dbReference>
<sequence length="170" mass="20610">MKIKHWRYDISPIDGEGWGTFLLDETGMFAAVTDYGNCAYQWHHSECEDFRHFFAKERTNWGYFLPKLFYKLKEYDGDETLKRVKEDIISCRRDGTFTREKARQEWDLLERHDWLYSDVEFAYWYDETSISDAAEFYIRGYPRWALAFVNKLLPRLSQAIRKELAREEIE</sequence>
<accession>A0A1V0V038</accession>
<name>A0A1V0V038_9BACL</name>
<keyword evidence="1" id="KW-0614">Plasmid</keyword>
<reference evidence="1 2" key="1">
    <citation type="submission" date="2017-03" db="EMBL/GenBank/DDBJ databases">
        <title>Paenibacillus larvae genome sequencing.</title>
        <authorList>
            <person name="Dingman D.W."/>
        </authorList>
    </citation>
    <scope>NUCLEOTIDE SEQUENCE [LARGE SCALE GENOMIC DNA]</scope>
    <source>
        <strain evidence="1 2">SAG 10367</strain>
        <plasmid evidence="2">pplp3</plasmid>
    </source>
</reference>
<organism evidence="1 2">
    <name type="scientific">Paenibacillus larvae subsp. pulvifaciens</name>
    <dbReference type="NCBI Taxonomy" id="1477"/>
    <lineage>
        <taxon>Bacteria</taxon>
        <taxon>Bacillati</taxon>
        <taxon>Bacillota</taxon>
        <taxon>Bacilli</taxon>
        <taxon>Bacillales</taxon>
        <taxon>Paenibacillaceae</taxon>
        <taxon>Paenibacillus</taxon>
    </lineage>
</organism>
<evidence type="ECO:0000313" key="2">
    <source>
        <dbReference type="Proteomes" id="UP000192727"/>
    </source>
</evidence>